<dbReference type="AlphaFoldDB" id="G8ZZX9"/>
<protein>
    <recommendedName>
        <fullName evidence="4">CAP-Gly domain-containing protein</fullName>
    </recommendedName>
</protein>
<dbReference type="InterPro" id="IPR000938">
    <property type="entry name" value="CAP-Gly_domain"/>
</dbReference>
<name>G8ZZX9_TORDE</name>
<dbReference type="SUPFAM" id="SSF54236">
    <property type="entry name" value="Ubiquitin-like"/>
    <property type="match status" value="1"/>
</dbReference>
<dbReference type="SMART" id="SM01052">
    <property type="entry name" value="CAP_GLY"/>
    <property type="match status" value="1"/>
</dbReference>
<keyword evidence="2" id="KW-0677">Repeat</keyword>
<dbReference type="PROSITE" id="PS51450">
    <property type="entry name" value="LRR"/>
    <property type="match status" value="3"/>
</dbReference>
<dbReference type="Gene3D" id="2.30.30.190">
    <property type="entry name" value="CAP Gly-rich-like domain"/>
    <property type="match status" value="1"/>
</dbReference>
<evidence type="ECO:0000256" key="1">
    <source>
        <dbReference type="ARBA" id="ARBA00022614"/>
    </source>
</evidence>
<evidence type="ECO:0000259" key="4">
    <source>
        <dbReference type="PROSITE" id="PS50245"/>
    </source>
</evidence>
<dbReference type="KEGG" id="tdl:TDEL_0H03140"/>
<dbReference type="EMBL" id="HE616749">
    <property type="protein sequence ID" value="CCE94173.1"/>
    <property type="molecule type" value="Genomic_DNA"/>
</dbReference>
<evidence type="ECO:0000313" key="5">
    <source>
        <dbReference type="EMBL" id="CCE94173.1"/>
    </source>
</evidence>
<sequence length="507" mass="58174">MGFQIGDRLKIGDHICTVKFVGKLPKWPDSHAYGVEWDDPSRGKNSGTFQGQSYFETLKFNSGSFFKDSRLEEIASRGVSFYEAYSRKFRGSAEEFNEIRLGSRVIEAPGFEKVENRYRNRNSLERAILDHHAVNDFPLSEAQWETMREGCVKVRHLDLSYNLLSDFHQTCVLLTHFDNLESVDLSRNVFTNGWDVLDDFIFPGVRELIMTGNELGIEPLQKIIGCFPNLESLDLSWNQLTKLNEKPVSFPSTLKTLGLNGNFMTHVPTSVSDLSLQTLHLSHNLLSNVDPIITPSLRHLDLSFNKIDDWETLDLLNDRIPKLLSLRINNNPISANDQLDSVFHIMVARFQEIEVLDDSILSKKVRDDAELYFVSKVIKGEVNYNTKLRRWKTLQKKYSLQTKDERIEKISWLESLIITVRAIDENSKAAIECTLLTNFTVRHSKKIICRKLGLSLFDHKLHLAITPEVLQVMSFEFRPISSYGVSDNSIIYVKRKSCTQDSVKICS</sequence>
<dbReference type="InterPro" id="IPR032675">
    <property type="entry name" value="LRR_dom_sf"/>
</dbReference>
<dbReference type="SUPFAM" id="SSF74924">
    <property type="entry name" value="Cap-Gly domain"/>
    <property type="match status" value="1"/>
</dbReference>
<evidence type="ECO:0000256" key="3">
    <source>
        <dbReference type="ARBA" id="ARBA00023186"/>
    </source>
</evidence>
<proteinExistence type="predicted"/>
<dbReference type="PROSITE" id="PS50245">
    <property type="entry name" value="CAP_GLY_2"/>
    <property type="match status" value="1"/>
</dbReference>
<organism evidence="5 6">
    <name type="scientific">Torulaspora delbrueckii</name>
    <name type="common">Yeast</name>
    <name type="synonym">Candida colliculosa</name>
    <dbReference type="NCBI Taxonomy" id="4950"/>
    <lineage>
        <taxon>Eukaryota</taxon>
        <taxon>Fungi</taxon>
        <taxon>Dikarya</taxon>
        <taxon>Ascomycota</taxon>
        <taxon>Saccharomycotina</taxon>
        <taxon>Saccharomycetes</taxon>
        <taxon>Saccharomycetales</taxon>
        <taxon>Saccharomycetaceae</taxon>
        <taxon>Torulaspora</taxon>
    </lineage>
</organism>
<dbReference type="InterPro" id="IPR001611">
    <property type="entry name" value="Leu-rich_rpt"/>
</dbReference>
<feature type="domain" description="CAP-Gly" evidence="4">
    <location>
        <begin position="34"/>
        <end position="67"/>
    </location>
</feature>
<dbReference type="InterPro" id="IPR025875">
    <property type="entry name" value="Leu-rich_rpt_4"/>
</dbReference>
<gene>
    <name evidence="5" type="primary">TDEL0H03140</name>
    <name evidence="5" type="ORF">TDEL_0H03140</name>
</gene>
<dbReference type="GO" id="GO:0007021">
    <property type="term" value="P:tubulin complex assembly"/>
    <property type="evidence" value="ECO:0007669"/>
    <property type="project" value="EnsemblFungi"/>
</dbReference>
<dbReference type="RefSeq" id="XP_003683384.1">
    <property type="nucleotide sequence ID" value="XM_003683336.1"/>
</dbReference>
<dbReference type="InterPro" id="IPR036859">
    <property type="entry name" value="CAP-Gly_dom_sf"/>
</dbReference>
<dbReference type="eggNOG" id="KOG3207">
    <property type="taxonomic scope" value="Eukaryota"/>
</dbReference>
<keyword evidence="1" id="KW-0433">Leucine-rich repeat</keyword>
<reference evidence="5 6" key="1">
    <citation type="journal article" date="2011" name="Proc. Natl. Acad. Sci. U.S.A.">
        <title>Evolutionary erosion of yeast sex chromosomes by mating-type switching accidents.</title>
        <authorList>
            <person name="Gordon J.L."/>
            <person name="Armisen D."/>
            <person name="Proux-Wera E."/>
            <person name="Oheigeartaigh S.S."/>
            <person name="Byrne K.P."/>
            <person name="Wolfe K.H."/>
        </authorList>
    </citation>
    <scope>NUCLEOTIDE SEQUENCE [LARGE SCALE GENOMIC DNA]</scope>
    <source>
        <strain evidence="6">ATCC 10662 / CBS 1146 / NBRC 0425 / NCYC 2629 / NRRL Y-866</strain>
    </source>
</reference>
<dbReference type="STRING" id="1076872.G8ZZX9"/>
<dbReference type="FunCoup" id="G8ZZX9">
    <property type="interactions" value="673"/>
</dbReference>
<dbReference type="GeneID" id="11501416"/>
<dbReference type="Gene3D" id="3.80.10.10">
    <property type="entry name" value="Ribonuclease Inhibitor"/>
    <property type="match status" value="3"/>
</dbReference>
<evidence type="ECO:0000256" key="2">
    <source>
        <dbReference type="ARBA" id="ARBA00022737"/>
    </source>
</evidence>
<dbReference type="Pfam" id="PF01302">
    <property type="entry name" value="CAP_GLY"/>
    <property type="match status" value="1"/>
</dbReference>
<dbReference type="PANTHER" id="PTHR15454">
    <property type="entry name" value="NISCHARIN RELATED"/>
    <property type="match status" value="1"/>
</dbReference>
<dbReference type="GO" id="GO:0006457">
    <property type="term" value="P:protein folding"/>
    <property type="evidence" value="ECO:0007669"/>
    <property type="project" value="EnsemblFungi"/>
</dbReference>
<keyword evidence="6" id="KW-1185">Reference proteome</keyword>
<dbReference type="Pfam" id="PF12799">
    <property type="entry name" value="LRR_4"/>
    <property type="match status" value="1"/>
</dbReference>
<dbReference type="OrthoDB" id="5273213at2759"/>
<dbReference type="InParanoid" id="G8ZZX9"/>
<dbReference type="Pfam" id="PF13516">
    <property type="entry name" value="LRR_6"/>
    <property type="match status" value="1"/>
</dbReference>
<evidence type="ECO:0000313" key="6">
    <source>
        <dbReference type="Proteomes" id="UP000005627"/>
    </source>
</evidence>
<dbReference type="Proteomes" id="UP000005627">
    <property type="component" value="Chromosome 8"/>
</dbReference>
<dbReference type="SUPFAM" id="SSF52058">
    <property type="entry name" value="L domain-like"/>
    <property type="match status" value="1"/>
</dbReference>
<dbReference type="InterPro" id="IPR029071">
    <property type="entry name" value="Ubiquitin-like_domsf"/>
</dbReference>
<dbReference type="GO" id="GO:0043014">
    <property type="term" value="F:alpha-tubulin binding"/>
    <property type="evidence" value="ECO:0007669"/>
    <property type="project" value="EnsemblFungi"/>
</dbReference>
<dbReference type="PROSITE" id="PS00845">
    <property type="entry name" value="CAP_GLY_1"/>
    <property type="match status" value="1"/>
</dbReference>
<keyword evidence="3" id="KW-0143">Chaperone</keyword>
<dbReference type="GO" id="GO:0005737">
    <property type="term" value="C:cytoplasm"/>
    <property type="evidence" value="ECO:0007669"/>
    <property type="project" value="TreeGrafter"/>
</dbReference>
<dbReference type="HOGENOM" id="CLU_017716_5_1_1"/>
<accession>G8ZZX9</accession>